<protein>
    <recommendedName>
        <fullName evidence="3">FIST domain-containing protein</fullName>
    </recommendedName>
</protein>
<dbReference type="Proteomes" id="UP000198635">
    <property type="component" value="Unassembled WGS sequence"/>
</dbReference>
<reference evidence="2" key="1">
    <citation type="submission" date="2016-10" db="EMBL/GenBank/DDBJ databases">
        <authorList>
            <person name="Varghese N."/>
            <person name="Submissions S."/>
        </authorList>
    </citation>
    <scope>NUCLEOTIDE SEQUENCE [LARGE SCALE GENOMIC DNA]</scope>
    <source>
        <strain evidence="2">DSM 5918</strain>
    </source>
</reference>
<keyword evidence="2" id="KW-1185">Reference proteome</keyword>
<evidence type="ECO:0000313" key="2">
    <source>
        <dbReference type="Proteomes" id="UP000198635"/>
    </source>
</evidence>
<dbReference type="STRING" id="52560.SAMN04488082_11092"/>
<name>A0A1I3VMC6_9BACT</name>
<gene>
    <name evidence="1" type="ORF">SAMN04488082_11092</name>
</gene>
<evidence type="ECO:0000313" key="1">
    <source>
        <dbReference type="EMBL" id="SFJ95476.1"/>
    </source>
</evidence>
<sequence length="91" mass="9769">MIVSQMRVNSKGEWETCSAKAHGLDADLALVFWSDTDENTVAAAVEALGIHCPRTTLTGFYSYGEIGSDEAGGTCCLHNQTMTVTVLREQG</sequence>
<proteinExistence type="predicted"/>
<organism evidence="1 2">
    <name type="scientific">Desulfomicrobium apsheronum</name>
    <dbReference type="NCBI Taxonomy" id="52560"/>
    <lineage>
        <taxon>Bacteria</taxon>
        <taxon>Pseudomonadati</taxon>
        <taxon>Thermodesulfobacteriota</taxon>
        <taxon>Desulfovibrionia</taxon>
        <taxon>Desulfovibrionales</taxon>
        <taxon>Desulfomicrobiaceae</taxon>
        <taxon>Desulfomicrobium</taxon>
    </lineage>
</organism>
<evidence type="ECO:0008006" key="3">
    <source>
        <dbReference type="Google" id="ProtNLM"/>
    </source>
</evidence>
<dbReference type="RefSeq" id="WP_092375338.1">
    <property type="nucleotide sequence ID" value="NZ_FORX01000010.1"/>
</dbReference>
<dbReference type="EMBL" id="FORX01000010">
    <property type="protein sequence ID" value="SFJ95476.1"/>
    <property type="molecule type" value="Genomic_DNA"/>
</dbReference>
<accession>A0A1I3VMC6</accession>
<dbReference type="OrthoDB" id="343514at2"/>
<dbReference type="AlphaFoldDB" id="A0A1I3VMC6"/>